<organism evidence="9 10">
    <name type="scientific">Actinoallomurus iriomotensis</name>
    <dbReference type="NCBI Taxonomy" id="478107"/>
    <lineage>
        <taxon>Bacteria</taxon>
        <taxon>Bacillati</taxon>
        <taxon>Actinomycetota</taxon>
        <taxon>Actinomycetes</taxon>
        <taxon>Streptosporangiales</taxon>
        <taxon>Thermomonosporaceae</taxon>
        <taxon>Actinoallomurus</taxon>
    </lineage>
</organism>
<keyword evidence="2" id="KW-0813">Transport</keyword>
<protein>
    <submittedName>
        <fullName evidence="9">MFS transporter</fullName>
    </submittedName>
</protein>
<keyword evidence="6 7" id="KW-0472">Membrane</keyword>
<dbReference type="Pfam" id="PF05977">
    <property type="entry name" value="MFS_3"/>
    <property type="match status" value="1"/>
</dbReference>
<evidence type="ECO:0000256" key="5">
    <source>
        <dbReference type="ARBA" id="ARBA00022989"/>
    </source>
</evidence>
<dbReference type="InterPro" id="IPR020846">
    <property type="entry name" value="MFS_dom"/>
</dbReference>
<dbReference type="PROSITE" id="PS50850">
    <property type="entry name" value="MFS"/>
    <property type="match status" value="1"/>
</dbReference>
<comment type="caution">
    <text evidence="9">The sequence shown here is derived from an EMBL/GenBank/DDBJ whole genome shotgun (WGS) entry which is preliminary data.</text>
</comment>
<feature type="transmembrane region" description="Helical" evidence="7">
    <location>
        <begin position="72"/>
        <end position="96"/>
    </location>
</feature>
<dbReference type="PANTHER" id="PTHR23513">
    <property type="entry name" value="INTEGRAL MEMBRANE EFFLUX PROTEIN-RELATED"/>
    <property type="match status" value="1"/>
</dbReference>
<evidence type="ECO:0000256" key="7">
    <source>
        <dbReference type="SAM" id="Phobius"/>
    </source>
</evidence>
<feature type="transmembrane region" description="Helical" evidence="7">
    <location>
        <begin position="368"/>
        <end position="388"/>
    </location>
</feature>
<evidence type="ECO:0000313" key="9">
    <source>
        <dbReference type="EMBL" id="GLY76169.1"/>
    </source>
</evidence>
<dbReference type="CDD" id="cd06173">
    <property type="entry name" value="MFS_MefA_like"/>
    <property type="match status" value="1"/>
</dbReference>
<dbReference type="GO" id="GO:0005886">
    <property type="term" value="C:plasma membrane"/>
    <property type="evidence" value="ECO:0007669"/>
    <property type="project" value="UniProtKB-SubCell"/>
</dbReference>
<feature type="transmembrane region" description="Helical" evidence="7">
    <location>
        <begin position="213"/>
        <end position="237"/>
    </location>
</feature>
<evidence type="ECO:0000313" key="10">
    <source>
        <dbReference type="Proteomes" id="UP001165135"/>
    </source>
</evidence>
<evidence type="ECO:0000256" key="1">
    <source>
        <dbReference type="ARBA" id="ARBA00004651"/>
    </source>
</evidence>
<dbReference type="PANTHER" id="PTHR23513:SF6">
    <property type="entry name" value="MAJOR FACILITATOR SUPERFAMILY ASSOCIATED DOMAIN-CONTAINING PROTEIN"/>
    <property type="match status" value="1"/>
</dbReference>
<feature type="transmembrane region" description="Helical" evidence="7">
    <location>
        <begin position="278"/>
        <end position="296"/>
    </location>
</feature>
<dbReference type="GO" id="GO:0022857">
    <property type="term" value="F:transmembrane transporter activity"/>
    <property type="evidence" value="ECO:0007669"/>
    <property type="project" value="InterPro"/>
</dbReference>
<dbReference type="InterPro" id="IPR036259">
    <property type="entry name" value="MFS_trans_sf"/>
</dbReference>
<reference evidence="9" key="1">
    <citation type="submission" date="2023-03" db="EMBL/GenBank/DDBJ databases">
        <title>Actinoallomurus iriomotensis NBRC 103681.</title>
        <authorList>
            <person name="Ichikawa N."/>
            <person name="Sato H."/>
            <person name="Tonouchi N."/>
        </authorList>
    </citation>
    <scope>NUCLEOTIDE SEQUENCE</scope>
    <source>
        <strain evidence="9">NBRC 103681</strain>
    </source>
</reference>
<sequence length="411" mass="41893">MWAESSVTNLADGVVQLTLPLMAVSMTRSPALVTGVSFANTLPWLLLSLPAGALADRVDRRRLMMMTALARVVILAALVAGVLAGLLPLAGLYAAALLLGTGQVLSQTTRMSVVQMVVPRNRMESAFAKLTASDTVANEFVGPPLGGVLAASGSAVALGAGGIGYAVAVLALVIMTGGYRSAHGRVPSAAGSSLRGEIWEGVKYVWEERVLRMLLLAAGVAGACWAAWNAVIVVYAVAPGPLGLTRSAFGLLMGALGVGGVVGAFAAPLLSRWLGRRVVLVGSMACYALLLGTPAVSSSPGLIAATTMVGGVGSGAWNVAYSSLRALVVPDEMMGRYSGASRLASWGSMPLGAALAGATAELGGVRGVFWAGGIVCSAALMMTLRVVLSRKFHEIDALTKTPDSSASESVR</sequence>
<proteinExistence type="predicted"/>
<feature type="transmembrane region" description="Helical" evidence="7">
    <location>
        <begin position="148"/>
        <end position="175"/>
    </location>
</feature>
<gene>
    <name evidence="9" type="ORF">Airi01_044360</name>
</gene>
<feature type="transmembrane region" description="Helical" evidence="7">
    <location>
        <begin position="249"/>
        <end position="271"/>
    </location>
</feature>
<dbReference type="EMBL" id="BSTJ01000005">
    <property type="protein sequence ID" value="GLY76169.1"/>
    <property type="molecule type" value="Genomic_DNA"/>
</dbReference>
<feature type="domain" description="Major facilitator superfamily (MFS) profile" evidence="8">
    <location>
        <begin position="1"/>
        <end position="391"/>
    </location>
</feature>
<comment type="subcellular location">
    <subcellularLocation>
        <location evidence="1">Cell membrane</location>
        <topology evidence="1">Multi-pass membrane protein</topology>
    </subcellularLocation>
</comment>
<evidence type="ECO:0000256" key="6">
    <source>
        <dbReference type="ARBA" id="ARBA00023136"/>
    </source>
</evidence>
<evidence type="ECO:0000259" key="8">
    <source>
        <dbReference type="PROSITE" id="PS50850"/>
    </source>
</evidence>
<evidence type="ECO:0000256" key="4">
    <source>
        <dbReference type="ARBA" id="ARBA00022692"/>
    </source>
</evidence>
<feature type="transmembrane region" description="Helical" evidence="7">
    <location>
        <begin position="343"/>
        <end position="362"/>
    </location>
</feature>
<feature type="transmembrane region" description="Helical" evidence="7">
    <location>
        <begin position="31"/>
        <end position="51"/>
    </location>
</feature>
<name>A0A9W6RII5_9ACTN</name>
<dbReference type="AlphaFoldDB" id="A0A9W6RII5"/>
<accession>A0A9W6RII5</accession>
<keyword evidence="4 7" id="KW-0812">Transmembrane</keyword>
<feature type="transmembrane region" description="Helical" evidence="7">
    <location>
        <begin position="302"/>
        <end position="322"/>
    </location>
</feature>
<dbReference type="Proteomes" id="UP001165135">
    <property type="component" value="Unassembled WGS sequence"/>
</dbReference>
<dbReference type="Gene3D" id="1.20.1250.20">
    <property type="entry name" value="MFS general substrate transporter like domains"/>
    <property type="match status" value="1"/>
</dbReference>
<keyword evidence="3" id="KW-1003">Cell membrane</keyword>
<evidence type="ECO:0000256" key="3">
    <source>
        <dbReference type="ARBA" id="ARBA00022475"/>
    </source>
</evidence>
<dbReference type="InterPro" id="IPR010290">
    <property type="entry name" value="TM_effector"/>
</dbReference>
<keyword evidence="5 7" id="KW-1133">Transmembrane helix</keyword>
<evidence type="ECO:0000256" key="2">
    <source>
        <dbReference type="ARBA" id="ARBA00022448"/>
    </source>
</evidence>
<dbReference type="SUPFAM" id="SSF103473">
    <property type="entry name" value="MFS general substrate transporter"/>
    <property type="match status" value="1"/>
</dbReference>